<dbReference type="PANTHER" id="PTHR12422">
    <property type="entry name" value="GH09096P"/>
    <property type="match status" value="1"/>
</dbReference>
<evidence type="ECO:0000256" key="1">
    <source>
        <dbReference type="ARBA" id="ARBA00004635"/>
    </source>
</evidence>
<name>A0A3S5AFR0_9PLAT</name>
<evidence type="ECO:0000256" key="3">
    <source>
        <dbReference type="ARBA" id="ARBA00023136"/>
    </source>
</evidence>
<keyword evidence="7" id="KW-1185">Reference proteome</keyword>
<protein>
    <recommendedName>
        <fullName evidence="5">CYRIA/CYRIB Rac1 binding domain-containing protein</fullName>
    </recommendedName>
</protein>
<dbReference type="OrthoDB" id="6260946at2759"/>
<organism evidence="6 7">
    <name type="scientific">Protopolystoma xenopodis</name>
    <dbReference type="NCBI Taxonomy" id="117903"/>
    <lineage>
        <taxon>Eukaryota</taxon>
        <taxon>Metazoa</taxon>
        <taxon>Spiralia</taxon>
        <taxon>Lophotrochozoa</taxon>
        <taxon>Platyhelminthes</taxon>
        <taxon>Monogenea</taxon>
        <taxon>Polyopisthocotylea</taxon>
        <taxon>Polystomatidea</taxon>
        <taxon>Polystomatidae</taxon>
        <taxon>Protopolystoma</taxon>
    </lineage>
</organism>
<dbReference type="Proteomes" id="UP000784294">
    <property type="component" value="Unassembled WGS sequence"/>
</dbReference>
<sequence>MAAMAHICRGLLAKPELRSRVTREDTLMLCLRVMTGVIILYDHIDPNGVFRKASKMDVKSCIRLLRDQNPETVECLLNAIR</sequence>
<gene>
    <name evidence="6" type="ORF">PXEA_LOCUS29313</name>
</gene>
<dbReference type="InterPro" id="IPR039789">
    <property type="entry name" value="CYRI"/>
</dbReference>
<accession>A0A3S5AFR0</accession>
<dbReference type="GO" id="GO:0031267">
    <property type="term" value="F:small GTPase binding"/>
    <property type="evidence" value="ECO:0007669"/>
    <property type="project" value="InterPro"/>
</dbReference>
<keyword evidence="3" id="KW-0472">Membrane</keyword>
<feature type="domain" description="CYRIA/CYRIB Rac1 binding" evidence="5">
    <location>
        <begin position="2"/>
        <end position="81"/>
    </location>
</feature>
<dbReference type="EMBL" id="CAAALY010250870">
    <property type="protein sequence ID" value="VEL35873.1"/>
    <property type="molecule type" value="Genomic_DNA"/>
</dbReference>
<dbReference type="AlphaFoldDB" id="A0A3S5AFR0"/>
<keyword evidence="4" id="KW-0449">Lipoprotein</keyword>
<proteinExistence type="inferred from homology"/>
<comment type="subcellular location">
    <subcellularLocation>
        <location evidence="1">Membrane</location>
        <topology evidence="1">Lipid-anchor</topology>
    </subcellularLocation>
</comment>
<dbReference type="Pfam" id="PF07159">
    <property type="entry name" value="CYRIA-B_Rac1-bd"/>
    <property type="match status" value="1"/>
</dbReference>
<dbReference type="GO" id="GO:0016020">
    <property type="term" value="C:membrane"/>
    <property type="evidence" value="ECO:0007669"/>
    <property type="project" value="UniProtKB-SubCell"/>
</dbReference>
<evidence type="ECO:0000256" key="2">
    <source>
        <dbReference type="ARBA" id="ARBA00005778"/>
    </source>
</evidence>
<dbReference type="InterPro" id="IPR009828">
    <property type="entry name" value="CYRIA/CYRIB_Rac1-bd"/>
</dbReference>
<evidence type="ECO:0000259" key="5">
    <source>
        <dbReference type="Pfam" id="PF07159"/>
    </source>
</evidence>
<comment type="similarity">
    <text evidence="2">Belongs to the CYRI family.</text>
</comment>
<evidence type="ECO:0000256" key="4">
    <source>
        <dbReference type="ARBA" id="ARBA00023288"/>
    </source>
</evidence>
<evidence type="ECO:0000313" key="7">
    <source>
        <dbReference type="Proteomes" id="UP000784294"/>
    </source>
</evidence>
<dbReference type="GO" id="GO:0030833">
    <property type="term" value="P:regulation of actin filament polymerization"/>
    <property type="evidence" value="ECO:0007669"/>
    <property type="project" value="InterPro"/>
</dbReference>
<comment type="caution">
    <text evidence="6">The sequence shown here is derived from an EMBL/GenBank/DDBJ whole genome shotgun (WGS) entry which is preliminary data.</text>
</comment>
<reference evidence="6" key="1">
    <citation type="submission" date="2018-11" db="EMBL/GenBank/DDBJ databases">
        <authorList>
            <consortium name="Pathogen Informatics"/>
        </authorList>
    </citation>
    <scope>NUCLEOTIDE SEQUENCE</scope>
</reference>
<evidence type="ECO:0000313" key="6">
    <source>
        <dbReference type="EMBL" id="VEL35873.1"/>
    </source>
</evidence>